<dbReference type="InterPro" id="IPR002575">
    <property type="entry name" value="Aminoglycoside_PTrfase"/>
</dbReference>
<protein>
    <submittedName>
        <fullName evidence="2">Ser/Thr protein kinase RdoA involved in Cpx stress response, MazF antagonist</fullName>
    </submittedName>
</protein>
<gene>
    <name evidence="2" type="ORF">SAMN05444165_1016</name>
</gene>
<evidence type="ECO:0000313" key="3">
    <source>
        <dbReference type="Proteomes" id="UP000185151"/>
    </source>
</evidence>
<dbReference type="SUPFAM" id="SSF56112">
    <property type="entry name" value="Protein kinase-like (PK-like)"/>
    <property type="match status" value="1"/>
</dbReference>
<dbReference type="InterPro" id="IPR011009">
    <property type="entry name" value="Kinase-like_dom_sf"/>
</dbReference>
<sequence>MIDAMMNDVERLELLLMKHWDIRPTRIQALSTGHTNKTYRIDCGSRAAVLRVSWPGKSADQVQREASMLDRLGSSPRLPTLPRFQSTLNAQPYAQAEDGSWLHLFEHIDGTPGLPDGAESAIADAMHTLAHLHAAMATISANASDPLAWLNERYARVSSRPAPPLPAILLEHYDGVLRRIGMHLAAAAAWIRGPARWLHGDYHAGNLLFANDTVTGVLDFDDVGQGAHWLEAAFALFALSRDATDEDRFTFDVRHWDTGLRAYAALQPDDEASELIRLKRDALVDLFCADQLLIHLEAAQRGLWMPGPGMGFLACWRQLLASPSPVR</sequence>
<proteinExistence type="predicted"/>
<dbReference type="GO" id="GO:0016301">
    <property type="term" value="F:kinase activity"/>
    <property type="evidence" value="ECO:0007669"/>
    <property type="project" value="UniProtKB-KW"/>
</dbReference>
<dbReference type="InterPro" id="IPR051678">
    <property type="entry name" value="AGP_Transferase"/>
</dbReference>
<keyword evidence="2" id="KW-0418">Kinase</keyword>
<dbReference type="EMBL" id="FSRU01000001">
    <property type="protein sequence ID" value="SIO11928.1"/>
    <property type="molecule type" value="Genomic_DNA"/>
</dbReference>
<dbReference type="AlphaFoldDB" id="A0A1N6GWM0"/>
<organism evidence="2 3">
    <name type="scientific">Paraburkholderia phenazinium</name>
    <dbReference type="NCBI Taxonomy" id="60549"/>
    <lineage>
        <taxon>Bacteria</taxon>
        <taxon>Pseudomonadati</taxon>
        <taxon>Pseudomonadota</taxon>
        <taxon>Betaproteobacteria</taxon>
        <taxon>Burkholderiales</taxon>
        <taxon>Burkholderiaceae</taxon>
        <taxon>Paraburkholderia</taxon>
    </lineage>
</organism>
<dbReference type="Proteomes" id="UP000185151">
    <property type="component" value="Unassembled WGS sequence"/>
</dbReference>
<name>A0A1N6GWM0_9BURK</name>
<dbReference type="Pfam" id="PF01636">
    <property type="entry name" value="APH"/>
    <property type="match status" value="1"/>
</dbReference>
<feature type="domain" description="Aminoglycoside phosphotransferase" evidence="1">
    <location>
        <begin position="27"/>
        <end position="262"/>
    </location>
</feature>
<dbReference type="Gene3D" id="3.90.1200.10">
    <property type="match status" value="1"/>
</dbReference>
<dbReference type="PANTHER" id="PTHR21310">
    <property type="entry name" value="AMINOGLYCOSIDE PHOSPHOTRANSFERASE-RELATED-RELATED"/>
    <property type="match status" value="1"/>
</dbReference>
<evidence type="ECO:0000313" key="2">
    <source>
        <dbReference type="EMBL" id="SIO11928.1"/>
    </source>
</evidence>
<dbReference type="Gene3D" id="3.30.200.20">
    <property type="entry name" value="Phosphorylase Kinase, domain 1"/>
    <property type="match status" value="1"/>
</dbReference>
<keyword evidence="3" id="KW-1185">Reference proteome</keyword>
<reference evidence="2 3" key="1">
    <citation type="submission" date="2016-11" db="EMBL/GenBank/DDBJ databases">
        <authorList>
            <person name="Jaros S."/>
            <person name="Januszkiewicz K."/>
            <person name="Wedrychowicz H."/>
        </authorList>
    </citation>
    <scope>NUCLEOTIDE SEQUENCE [LARGE SCALE GENOMIC DNA]</scope>
    <source>
        <strain evidence="2 3">GAS95</strain>
    </source>
</reference>
<keyword evidence="2" id="KW-0808">Transferase</keyword>
<evidence type="ECO:0000259" key="1">
    <source>
        <dbReference type="Pfam" id="PF01636"/>
    </source>
</evidence>
<accession>A0A1N6GWM0</accession>